<dbReference type="OrthoDB" id="9970435at2759"/>
<dbReference type="CDD" id="cd00177">
    <property type="entry name" value="START"/>
    <property type="match status" value="1"/>
</dbReference>
<dbReference type="Gene3D" id="3.30.530.20">
    <property type="match status" value="1"/>
</dbReference>
<dbReference type="InterPro" id="IPR023393">
    <property type="entry name" value="START-like_dom_sf"/>
</dbReference>
<sequence>MPLVSCNLCGIIIDQPVLDRKRNGHKAVVRVPSMMTWVPPAFRPTVTRQWVEDRLQPAAAVIFVTADFAQARATAVSGASHAVPSVIAFLRQAAIACQQGLAAITSFVDSRSSGAAYEGWLYHVGVSSLGYQFCRSRYLTIKGKRVEMYTCNPHERPGKPVRCGVVGSNMMVEELGRQIFHSRALYVLRIYSLLDSSKQGKLACSSAGEAQKWLSAFQHAKEEALYESAKGSGRAMFGTEEEFKLSGSSRYRSRSSFKLPRQSVKIGRGPESLLLRPSMVAQDPDDMENEMLLSKHHESDTVEQEKWKCVMTVNGLRFFEDISRAKKGRKGSKFMKSVGVVEATPDQVFDMIMTLDKHQRLQWDVLTGDLELVKDVDGHSDIAHGVYDPKYYRRWCLKKDFLFLRRWRHDQDGSFCITEDAAAHKKCPRKFFHRRVKLNPTVWEICPLPSRYGTSRSLVTQIMEIKFTGCQLMQKLFPSNFQTTTPYFLLCRTAGLREFFAASNEASVDVEPAGSCSSLLTPEGERTPQTIAEGSVPEVNEQFYDAIALDDLSGEEDGESQEQLLRKSKGSVLGSSSWTLRLGLPSKRPPCREDNSDLILTAIPVDIDVSFCKTSLRQGHGDGDSDCWTDPGGQGFMVRGRTYIQDNIKVPGGDPLLKLLGVDWFRDEKRIDMVAKHPHSLVKSAELKKLPFVLIFNLQIPAKPNYSLVFYYGAHKPINPGSLLHRFVTGDDAFRNSRLKLIPRIVEGYWVVKRAVGTKACLLGRALTCNYHSGDNFLEIDVDVGSSSVARSVCGLVLNYATTVVIDFAMLIEGVDETELPEYLLGASRIHKINPSSATPFESM</sequence>
<comment type="caution">
    <text evidence="2">The sequence shown here is derived from an EMBL/GenBank/DDBJ whole genome shotgun (WGS) entry which is preliminary data.</text>
</comment>
<evidence type="ECO:0000313" key="2">
    <source>
        <dbReference type="EMBL" id="KAI5083436.1"/>
    </source>
</evidence>
<dbReference type="PANTHER" id="PTHR12136:SF47">
    <property type="entry name" value="ENHANCED DISEASE RESISTANCE PROTEIN (DUF1336)"/>
    <property type="match status" value="1"/>
</dbReference>
<evidence type="ECO:0000313" key="3">
    <source>
        <dbReference type="Proteomes" id="UP000886520"/>
    </source>
</evidence>
<dbReference type="SUPFAM" id="SSF50729">
    <property type="entry name" value="PH domain-like"/>
    <property type="match status" value="1"/>
</dbReference>
<dbReference type="Pfam" id="PF07059">
    <property type="entry name" value="EDR2_C"/>
    <property type="match status" value="1"/>
</dbReference>
<name>A0A9D4VD12_ADICA</name>
<dbReference type="Pfam" id="PF01852">
    <property type="entry name" value="START"/>
    <property type="match status" value="1"/>
</dbReference>
<dbReference type="GO" id="GO:0008289">
    <property type="term" value="F:lipid binding"/>
    <property type="evidence" value="ECO:0007669"/>
    <property type="project" value="InterPro"/>
</dbReference>
<dbReference type="AlphaFoldDB" id="A0A9D4VD12"/>
<dbReference type="InterPro" id="IPR002913">
    <property type="entry name" value="START_lipid-bd_dom"/>
</dbReference>
<keyword evidence="3" id="KW-1185">Reference proteome</keyword>
<dbReference type="Proteomes" id="UP000886520">
    <property type="component" value="Chromosome 3"/>
</dbReference>
<dbReference type="PROSITE" id="PS50848">
    <property type="entry name" value="START"/>
    <property type="match status" value="1"/>
</dbReference>
<feature type="domain" description="START" evidence="1">
    <location>
        <begin position="303"/>
        <end position="482"/>
    </location>
</feature>
<gene>
    <name evidence="2" type="ORF">GOP47_0003179</name>
</gene>
<dbReference type="InterPro" id="IPR045096">
    <property type="entry name" value="EDR2-like"/>
</dbReference>
<accession>A0A9D4VD12</accession>
<proteinExistence type="predicted"/>
<reference evidence="2" key="1">
    <citation type="submission" date="2021-01" db="EMBL/GenBank/DDBJ databases">
        <title>Adiantum capillus-veneris genome.</title>
        <authorList>
            <person name="Fang Y."/>
            <person name="Liao Q."/>
        </authorList>
    </citation>
    <scope>NUCLEOTIDE SEQUENCE</scope>
    <source>
        <strain evidence="2">H3</strain>
        <tissue evidence="2">Leaf</tissue>
    </source>
</reference>
<organism evidence="2 3">
    <name type="scientific">Adiantum capillus-veneris</name>
    <name type="common">Maidenhair fern</name>
    <dbReference type="NCBI Taxonomy" id="13818"/>
    <lineage>
        <taxon>Eukaryota</taxon>
        <taxon>Viridiplantae</taxon>
        <taxon>Streptophyta</taxon>
        <taxon>Embryophyta</taxon>
        <taxon>Tracheophyta</taxon>
        <taxon>Polypodiopsida</taxon>
        <taxon>Polypodiidae</taxon>
        <taxon>Polypodiales</taxon>
        <taxon>Pteridineae</taxon>
        <taxon>Pteridaceae</taxon>
        <taxon>Vittarioideae</taxon>
        <taxon>Adiantum</taxon>
    </lineage>
</organism>
<evidence type="ECO:0000259" key="1">
    <source>
        <dbReference type="PROSITE" id="PS50848"/>
    </source>
</evidence>
<dbReference type="PANTHER" id="PTHR12136">
    <property type="entry name" value="ENHANCED DISEASE RESISTANCE-RELATED"/>
    <property type="match status" value="1"/>
</dbReference>
<dbReference type="EMBL" id="JABFUD020000002">
    <property type="protein sequence ID" value="KAI5083436.1"/>
    <property type="molecule type" value="Genomic_DNA"/>
</dbReference>
<dbReference type="SUPFAM" id="SSF55961">
    <property type="entry name" value="Bet v1-like"/>
    <property type="match status" value="1"/>
</dbReference>
<dbReference type="InterPro" id="IPR009769">
    <property type="entry name" value="EDR2_C"/>
</dbReference>
<protein>
    <recommendedName>
        <fullName evidence="1">START domain-containing protein</fullName>
    </recommendedName>
</protein>